<proteinExistence type="predicted"/>
<evidence type="ECO:0000256" key="1">
    <source>
        <dbReference type="SAM" id="MobiDB-lite"/>
    </source>
</evidence>
<accession>A0A368T1Z7</accession>
<evidence type="ECO:0000313" key="3">
    <source>
        <dbReference type="Proteomes" id="UP000253318"/>
    </source>
</evidence>
<dbReference type="EMBL" id="QEIN01000153">
    <property type="protein sequence ID" value="RCV55124.1"/>
    <property type="molecule type" value="Genomic_DNA"/>
</dbReference>
<organism evidence="2 3">
    <name type="scientific">Marinitenerispora sediminis</name>
    <dbReference type="NCBI Taxonomy" id="1931232"/>
    <lineage>
        <taxon>Bacteria</taxon>
        <taxon>Bacillati</taxon>
        <taxon>Actinomycetota</taxon>
        <taxon>Actinomycetes</taxon>
        <taxon>Streptosporangiales</taxon>
        <taxon>Nocardiopsidaceae</taxon>
        <taxon>Marinitenerispora</taxon>
    </lineage>
</organism>
<dbReference type="RefSeq" id="WP_114399771.1">
    <property type="nucleotide sequence ID" value="NZ_QEIM01000152.1"/>
</dbReference>
<gene>
    <name evidence="2" type="ORF">DEF24_18435</name>
</gene>
<dbReference type="Proteomes" id="UP000253318">
    <property type="component" value="Unassembled WGS sequence"/>
</dbReference>
<protein>
    <submittedName>
        <fullName evidence="2">Uncharacterized protein</fullName>
    </submittedName>
</protein>
<feature type="region of interest" description="Disordered" evidence="1">
    <location>
        <begin position="179"/>
        <end position="200"/>
    </location>
</feature>
<evidence type="ECO:0000313" key="2">
    <source>
        <dbReference type="EMBL" id="RCV55124.1"/>
    </source>
</evidence>
<dbReference type="AlphaFoldDB" id="A0A368T1Z7"/>
<name>A0A368T1Z7_9ACTN</name>
<keyword evidence="3" id="KW-1185">Reference proteome</keyword>
<comment type="caution">
    <text evidence="2">The sequence shown here is derived from an EMBL/GenBank/DDBJ whole genome shotgun (WGS) entry which is preliminary data.</text>
</comment>
<sequence>MSWRPTGCATRKSDPWSLERFRDHVGAASFVGSGEYPAQVFFDRIKSDTRRNSVVFAAEQALVEPTGVGVLSGPTMANRYATCRRAFAGRDRSAVRQAIAAVIGRLEQQSLEVRIRALVHPGDLDAFWSETKHAMRARIADDIEQIDPPDSSQELTAEQIGILGRVELRHVRTALPSLEPKSQNLSPWQKASVIKHRPGP</sequence>
<feature type="compositionally biased region" description="Polar residues" evidence="1">
    <location>
        <begin position="180"/>
        <end position="189"/>
    </location>
</feature>
<reference evidence="2 3" key="1">
    <citation type="submission" date="2018-04" db="EMBL/GenBank/DDBJ databases">
        <title>Novel actinobacteria from marine sediment.</title>
        <authorList>
            <person name="Ng Z.Y."/>
            <person name="Tan G.Y.A."/>
        </authorList>
    </citation>
    <scope>NUCLEOTIDE SEQUENCE [LARGE SCALE GENOMIC DNA]</scope>
    <source>
        <strain evidence="2 3">TPS81</strain>
    </source>
</reference>
<dbReference type="OrthoDB" id="8781389at2"/>